<dbReference type="GO" id="GO:0030313">
    <property type="term" value="C:cell envelope"/>
    <property type="evidence" value="ECO:0007669"/>
    <property type="project" value="UniProtKB-SubCell"/>
</dbReference>
<dbReference type="Proteomes" id="UP000030185">
    <property type="component" value="Unassembled WGS sequence"/>
</dbReference>
<dbReference type="eggNOG" id="COG0845">
    <property type="taxonomic scope" value="Bacteria"/>
</dbReference>
<dbReference type="Gene3D" id="2.40.50.100">
    <property type="match status" value="1"/>
</dbReference>
<dbReference type="AlphaFoldDB" id="A0A098L8M9"/>
<dbReference type="InterPro" id="IPR058625">
    <property type="entry name" value="MdtA-like_BSH"/>
</dbReference>
<feature type="domain" description="Multidrug resistance protein MdtA-like C-terminal permuted SH3" evidence="7">
    <location>
        <begin position="273"/>
        <end position="333"/>
    </location>
</feature>
<dbReference type="STRING" id="153721.MYP_436"/>
<dbReference type="Gene3D" id="2.40.420.20">
    <property type="match status" value="1"/>
</dbReference>
<dbReference type="GO" id="GO:0022857">
    <property type="term" value="F:transmembrane transporter activity"/>
    <property type="evidence" value="ECO:0007669"/>
    <property type="project" value="InterPro"/>
</dbReference>
<sequence>MACSSHKENPIKIETFPVTSPVILDTSYIKEYVADLHAVKNVEIRARVYGEIKKIHIDEGQAVKQGQLLFSIEDYSYREELSKANSNLKNAVAEAKSAELDLVNAKTLLEKNIVSSTEVARAEAKLEALNAKIEEARSLVSNASLKLSFTQIKAPFDGLIDRIPLKMGSLVNEGTLLTTISDNNEVFAYFNVSENEYLNFVTHAKQQAEKREVSLLLANSAEHPYKGKIETIEGEFDKATGNISFRARFPNPDKILKHGASGKVLLKTNLNKVMIIPQKSTFDIQDKTFVFLVDQNNEVKLQNIKTKLRLPHLFVLESGLSPKDRIVYEGLQRVREGDKIIPEPTSIDLYSANSINN</sequence>
<dbReference type="Gene3D" id="1.10.287.470">
    <property type="entry name" value="Helix hairpin bin"/>
    <property type="match status" value="1"/>
</dbReference>
<evidence type="ECO:0000256" key="1">
    <source>
        <dbReference type="ARBA" id="ARBA00004196"/>
    </source>
</evidence>
<dbReference type="InterPro" id="IPR058626">
    <property type="entry name" value="MdtA-like_b-barrel"/>
</dbReference>
<dbReference type="SUPFAM" id="SSF111369">
    <property type="entry name" value="HlyD-like secretion proteins"/>
    <property type="match status" value="1"/>
</dbReference>
<dbReference type="EMBL" id="BBLT01000001">
    <property type="protein sequence ID" value="GAL83210.1"/>
    <property type="molecule type" value="Genomic_DNA"/>
</dbReference>
<feature type="domain" description="Multidrug resistance protein MdtA-like barrel-sandwich hybrid" evidence="5">
    <location>
        <begin position="41"/>
        <end position="177"/>
    </location>
</feature>
<dbReference type="Gene3D" id="2.40.30.170">
    <property type="match status" value="1"/>
</dbReference>
<dbReference type="PANTHER" id="PTHR30158:SF23">
    <property type="entry name" value="MULTIDRUG RESISTANCE PROTEIN MEXA"/>
    <property type="match status" value="1"/>
</dbReference>
<feature type="domain" description="Multidrug resistance protein MdtA-like alpha-helical hairpin" evidence="4">
    <location>
        <begin position="81"/>
        <end position="150"/>
    </location>
</feature>
<evidence type="ECO:0000259" key="5">
    <source>
        <dbReference type="Pfam" id="PF25917"/>
    </source>
</evidence>
<reference evidence="8 9" key="1">
    <citation type="submission" date="2014-09" db="EMBL/GenBank/DDBJ databases">
        <title>Sporocytophaga myxococcoides PG-01 genome sequencing.</title>
        <authorList>
            <person name="Liu L."/>
            <person name="Gao P.J."/>
            <person name="Chen G.J."/>
            <person name="Wang L.S."/>
        </authorList>
    </citation>
    <scope>NUCLEOTIDE SEQUENCE [LARGE SCALE GENOMIC DNA]</scope>
    <source>
        <strain evidence="8 9">PG-01</strain>
    </source>
</reference>
<dbReference type="InterPro" id="IPR058624">
    <property type="entry name" value="MdtA-like_HH"/>
</dbReference>
<dbReference type="PANTHER" id="PTHR30158">
    <property type="entry name" value="ACRA/E-RELATED COMPONENT OF DRUG EFFLUX TRANSPORTER"/>
    <property type="match status" value="1"/>
</dbReference>
<evidence type="ECO:0000259" key="7">
    <source>
        <dbReference type="Pfam" id="PF25967"/>
    </source>
</evidence>
<dbReference type="Pfam" id="PF25944">
    <property type="entry name" value="Beta-barrel_RND"/>
    <property type="match status" value="1"/>
</dbReference>
<feature type="domain" description="Multidrug resistance protein MdtA-like beta-barrel" evidence="6">
    <location>
        <begin position="190"/>
        <end position="266"/>
    </location>
</feature>
<proteinExistence type="inferred from homology"/>
<keyword evidence="3" id="KW-0175">Coiled coil</keyword>
<dbReference type="Pfam" id="PF25876">
    <property type="entry name" value="HH_MFP_RND"/>
    <property type="match status" value="1"/>
</dbReference>
<name>A0A098L8M9_9BACT</name>
<comment type="subcellular location">
    <subcellularLocation>
        <location evidence="1">Cell envelope</location>
    </subcellularLocation>
</comment>
<protein>
    <submittedName>
        <fullName evidence="8">HlyD family multidrug resistance protein</fullName>
    </submittedName>
</protein>
<evidence type="ECO:0000256" key="2">
    <source>
        <dbReference type="ARBA" id="ARBA00009477"/>
    </source>
</evidence>
<keyword evidence="9" id="KW-1185">Reference proteome</keyword>
<dbReference type="NCBIfam" id="TIGR01730">
    <property type="entry name" value="RND_mfp"/>
    <property type="match status" value="1"/>
</dbReference>
<evidence type="ECO:0000313" key="8">
    <source>
        <dbReference type="EMBL" id="GAL83210.1"/>
    </source>
</evidence>
<evidence type="ECO:0000259" key="4">
    <source>
        <dbReference type="Pfam" id="PF25876"/>
    </source>
</evidence>
<dbReference type="Pfam" id="PF25967">
    <property type="entry name" value="RND-MFP_C"/>
    <property type="match status" value="1"/>
</dbReference>
<evidence type="ECO:0000259" key="6">
    <source>
        <dbReference type="Pfam" id="PF25944"/>
    </source>
</evidence>
<dbReference type="InterPro" id="IPR006143">
    <property type="entry name" value="RND_pump_MFP"/>
</dbReference>
<organism evidence="8 9">
    <name type="scientific">Sporocytophaga myxococcoides</name>
    <dbReference type="NCBI Taxonomy" id="153721"/>
    <lineage>
        <taxon>Bacteria</taxon>
        <taxon>Pseudomonadati</taxon>
        <taxon>Bacteroidota</taxon>
        <taxon>Cytophagia</taxon>
        <taxon>Cytophagales</taxon>
        <taxon>Cytophagaceae</taxon>
        <taxon>Sporocytophaga</taxon>
    </lineage>
</organism>
<comment type="similarity">
    <text evidence="2">Belongs to the membrane fusion protein (MFP) (TC 8.A.1) family.</text>
</comment>
<evidence type="ECO:0000313" key="9">
    <source>
        <dbReference type="Proteomes" id="UP000030185"/>
    </source>
</evidence>
<feature type="coiled-coil region" evidence="3">
    <location>
        <begin position="78"/>
        <end position="146"/>
    </location>
</feature>
<accession>A0A098L8M9</accession>
<dbReference type="InterPro" id="IPR058627">
    <property type="entry name" value="MdtA-like_C"/>
</dbReference>
<evidence type="ECO:0000256" key="3">
    <source>
        <dbReference type="SAM" id="Coils"/>
    </source>
</evidence>
<dbReference type="Pfam" id="PF25917">
    <property type="entry name" value="BSH_RND"/>
    <property type="match status" value="1"/>
</dbReference>
<gene>
    <name evidence="8" type="ORF">MYP_436</name>
</gene>
<dbReference type="GO" id="GO:0046677">
    <property type="term" value="P:response to antibiotic"/>
    <property type="evidence" value="ECO:0007669"/>
    <property type="project" value="TreeGrafter"/>
</dbReference>
<dbReference type="GO" id="GO:0005886">
    <property type="term" value="C:plasma membrane"/>
    <property type="evidence" value="ECO:0007669"/>
    <property type="project" value="TreeGrafter"/>
</dbReference>
<comment type="caution">
    <text evidence="8">The sequence shown here is derived from an EMBL/GenBank/DDBJ whole genome shotgun (WGS) entry which is preliminary data.</text>
</comment>